<dbReference type="OrthoDB" id="5294622at2"/>
<dbReference type="AlphaFoldDB" id="A0A084IP39"/>
<dbReference type="PANTHER" id="PTHR39455">
    <property type="entry name" value="CELL DIVISION PROTEIN ZAPD"/>
    <property type="match status" value="1"/>
</dbReference>
<dbReference type="EMBL" id="APNK01000004">
    <property type="protein sequence ID" value="KEZ78473.1"/>
    <property type="molecule type" value="Genomic_DNA"/>
</dbReference>
<dbReference type="InterPro" id="IPR009777">
    <property type="entry name" value="ZapD"/>
</dbReference>
<evidence type="ECO:0000256" key="3">
    <source>
        <dbReference type="ARBA" id="ARBA00023210"/>
    </source>
</evidence>
<dbReference type="PATRIC" id="fig|1304275.5.peg.934"/>
<dbReference type="GO" id="GO:0000917">
    <property type="term" value="P:division septum assembly"/>
    <property type="evidence" value="ECO:0007669"/>
    <property type="project" value="UniProtKB-KW"/>
</dbReference>
<comment type="function">
    <text evidence="5">Cell division factor that enhances FtsZ-ring assembly. Directly interacts with FtsZ and promotes bundling of FtsZ protofilaments, with a reduction in FtsZ GTPase activity.</text>
</comment>
<dbReference type="Gene3D" id="2.60.440.10">
    <property type="entry name" value="YacF-like domains"/>
    <property type="match status" value="1"/>
</dbReference>
<dbReference type="RefSeq" id="WP_037334717.1">
    <property type="nucleotide sequence ID" value="NZ_APNK01000004.1"/>
</dbReference>
<protein>
    <recommendedName>
        <fullName evidence="5">Cell division protein ZapD</fullName>
    </recommendedName>
    <alternativeName>
        <fullName evidence="5">Z ring-associated protein D</fullName>
    </alternativeName>
</protein>
<dbReference type="Pfam" id="PF07072">
    <property type="entry name" value="ZapD"/>
    <property type="match status" value="1"/>
</dbReference>
<comment type="caution">
    <text evidence="6">The sequence shown here is derived from an EMBL/GenBank/DDBJ whole genome shotgun (WGS) entry which is preliminary data.</text>
</comment>
<comment type="similarity">
    <text evidence="5">Belongs to the ZapD family.</text>
</comment>
<evidence type="ECO:0000256" key="5">
    <source>
        <dbReference type="HAMAP-Rule" id="MF_01092"/>
    </source>
</evidence>
<name>A0A084IP39_SALHC</name>
<dbReference type="GO" id="GO:0005737">
    <property type="term" value="C:cytoplasm"/>
    <property type="evidence" value="ECO:0007669"/>
    <property type="project" value="UniProtKB-SubCell"/>
</dbReference>
<dbReference type="Proteomes" id="UP000028302">
    <property type="component" value="Unassembled WGS sequence"/>
</dbReference>
<gene>
    <name evidence="5" type="primary">zapD</name>
    <name evidence="6" type="ORF">C41B8_04556</name>
</gene>
<keyword evidence="2 5" id="KW-0132">Cell division</keyword>
<evidence type="ECO:0000256" key="4">
    <source>
        <dbReference type="ARBA" id="ARBA00023306"/>
    </source>
</evidence>
<keyword evidence="7" id="KW-1185">Reference proteome</keyword>
<dbReference type="SUPFAM" id="SSF160950">
    <property type="entry name" value="YacF-like"/>
    <property type="match status" value="1"/>
</dbReference>
<evidence type="ECO:0000256" key="1">
    <source>
        <dbReference type="ARBA" id="ARBA00022490"/>
    </source>
</evidence>
<evidence type="ECO:0000313" key="6">
    <source>
        <dbReference type="EMBL" id="KEZ78473.1"/>
    </source>
</evidence>
<dbReference type="InterPro" id="IPR036268">
    <property type="entry name" value="ZapD_sf"/>
</dbReference>
<evidence type="ECO:0000313" key="7">
    <source>
        <dbReference type="Proteomes" id="UP000028302"/>
    </source>
</evidence>
<dbReference type="GO" id="GO:0043093">
    <property type="term" value="P:FtsZ-dependent cytokinesis"/>
    <property type="evidence" value="ECO:0007669"/>
    <property type="project" value="UniProtKB-UniRule"/>
</dbReference>
<dbReference type="HAMAP" id="MF_01092">
    <property type="entry name" value="ZapD"/>
    <property type="match status" value="1"/>
</dbReference>
<dbReference type="eggNOG" id="COG4582">
    <property type="taxonomic scope" value="Bacteria"/>
</dbReference>
<comment type="subcellular location">
    <subcellularLocation>
        <location evidence="5">Cytoplasm</location>
    </subcellularLocation>
    <text evidence="5">Localizes to mid-cell in an FtsZ-dependent manner.</text>
</comment>
<dbReference type="PANTHER" id="PTHR39455:SF1">
    <property type="entry name" value="CELL DIVISION PROTEIN ZAPD"/>
    <property type="match status" value="1"/>
</dbReference>
<keyword evidence="3 5" id="KW-0717">Septation</keyword>
<dbReference type="GO" id="GO:0032153">
    <property type="term" value="C:cell division site"/>
    <property type="evidence" value="ECO:0007669"/>
    <property type="project" value="TreeGrafter"/>
</dbReference>
<accession>A0A084IP39</accession>
<organism evidence="6 7">
    <name type="scientific">Salinisphaera hydrothermalis (strain C41B8)</name>
    <dbReference type="NCBI Taxonomy" id="1304275"/>
    <lineage>
        <taxon>Bacteria</taxon>
        <taxon>Pseudomonadati</taxon>
        <taxon>Pseudomonadota</taxon>
        <taxon>Gammaproteobacteria</taxon>
        <taxon>Salinisphaerales</taxon>
        <taxon>Salinisphaeraceae</taxon>
        <taxon>Salinisphaera</taxon>
    </lineage>
</organism>
<reference evidence="6 7" key="1">
    <citation type="submission" date="2013-03" db="EMBL/GenBank/DDBJ databases">
        <title>Salinisphaera hydrothermalis C41B8 Genome Sequencing.</title>
        <authorList>
            <person name="Li C."/>
            <person name="Lai Q."/>
            <person name="Shao Z."/>
        </authorList>
    </citation>
    <scope>NUCLEOTIDE SEQUENCE [LARGE SCALE GENOMIC DNA]</scope>
    <source>
        <strain evidence="6 7">C41B8</strain>
    </source>
</reference>
<keyword evidence="1 5" id="KW-0963">Cytoplasm</keyword>
<sequence>MADDGVLCYEQPLNERIRTFLRVEHLTARLHHHRRDTALWGRRAAMDALLDILNVMSRHDIRGQVSKELELRRASLHHLNERDDVDQEALTGILSELDAIASEMAQIPPQFASYQLRDNELLNSLNNRHAIPGGTCSFDLPAYHHWLAQSDTSIDADFDRWFRRVAPVERGVRLLLRLLRDSAEPTSEIAENGVLVHNTATGTQMIRVLLDDPSVFPEISGGRHRATVRFMRYQDPQMHLRQTENSIVFRMACCRF</sequence>
<comment type="subunit">
    <text evidence="5">Interacts with FtsZ.</text>
</comment>
<evidence type="ECO:0000256" key="2">
    <source>
        <dbReference type="ARBA" id="ARBA00022618"/>
    </source>
</evidence>
<dbReference type="NCBIfam" id="NF003656">
    <property type="entry name" value="PRK05287.1-4"/>
    <property type="match status" value="1"/>
</dbReference>
<dbReference type="Gene3D" id="1.10.3900.10">
    <property type="entry name" value="YacF-like"/>
    <property type="match status" value="1"/>
</dbReference>
<dbReference type="InterPro" id="IPR027462">
    <property type="entry name" value="ZapD_C"/>
</dbReference>
<dbReference type="STRING" id="1304275.C41B8_04556"/>
<proteinExistence type="inferred from homology"/>
<keyword evidence="4 5" id="KW-0131">Cell cycle</keyword>